<feature type="transmembrane region" description="Helical" evidence="7">
    <location>
        <begin position="228"/>
        <end position="249"/>
    </location>
</feature>
<feature type="transmembrane region" description="Helical" evidence="7">
    <location>
        <begin position="300"/>
        <end position="322"/>
    </location>
</feature>
<comment type="similarity">
    <text evidence="2">Belongs to the cytochrome ubiquinol oxidase subunit 2 family.</text>
</comment>
<keyword evidence="4 7" id="KW-0812">Transmembrane</keyword>
<evidence type="ECO:0000256" key="2">
    <source>
        <dbReference type="ARBA" id="ARBA00007543"/>
    </source>
</evidence>
<dbReference type="AlphaFoldDB" id="A0A220VHP3"/>
<comment type="subcellular location">
    <subcellularLocation>
        <location evidence="1">Cell membrane</location>
        <topology evidence="1">Multi-pass membrane protein</topology>
    </subcellularLocation>
</comment>
<gene>
    <name evidence="8" type="ORF">CF386_12040</name>
</gene>
<dbReference type="Pfam" id="PF02322">
    <property type="entry name" value="Cyt_bd_oxida_II"/>
    <property type="match status" value="1"/>
</dbReference>
<dbReference type="GO" id="GO:0005886">
    <property type="term" value="C:plasma membrane"/>
    <property type="evidence" value="ECO:0007669"/>
    <property type="project" value="UniProtKB-SubCell"/>
</dbReference>
<sequence length="336" mass="37099">MNLEIILWGIILFGTLATYIMLDGFDLGVGTLYGLCKNENDKKAMLNAILPYWDGNETWLIAFVTALWGGLPIAFSVIVPSIYSGVFILLAVLIFRVAAFEFSHRGRPSDVYWQKAMAIASLLIPFALGTVFGYLLHGISVGGEFPFYKFTGHTFDWINPFSVCCGITAVTLTLALGSSWAHGKVENSVIDMITKISLITTPLAGLFLIIMGFWQYVHAVNNFDLTHINLRLTIAIVTSVMIVLSVIAHHFCIKKTGLNPFIALVILVVSSLVFAFSTIFPYVVAPAIDFAHATVQQSDFTMVLILNIIILPILAFYSRFAFKVFAGKVKHDTFGH</sequence>
<keyword evidence="6 7" id="KW-0472">Membrane</keyword>
<dbReference type="PANTHER" id="PTHR43141:SF4">
    <property type="entry name" value="CYTOCHROME BD2 SUBUNIT II"/>
    <property type="match status" value="1"/>
</dbReference>
<dbReference type="RefSeq" id="WP_089074674.1">
    <property type="nucleotide sequence ID" value="NZ_CBCSAM010000003.1"/>
</dbReference>
<dbReference type="KEGG" id="pmai:CF386_12040"/>
<dbReference type="EMBL" id="CP022356">
    <property type="protein sequence ID" value="ASK79766.1"/>
    <property type="molecule type" value="Genomic_DNA"/>
</dbReference>
<keyword evidence="5 7" id="KW-1133">Transmembrane helix</keyword>
<evidence type="ECO:0000256" key="1">
    <source>
        <dbReference type="ARBA" id="ARBA00004651"/>
    </source>
</evidence>
<feature type="transmembrane region" description="Helical" evidence="7">
    <location>
        <begin position="116"/>
        <end position="137"/>
    </location>
</feature>
<dbReference type="InterPro" id="IPR003317">
    <property type="entry name" value="Cyt-d_oxidase_su2"/>
</dbReference>
<evidence type="ECO:0000256" key="3">
    <source>
        <dbReference type="ARBA" id="ARBA00022475"/>
    </source>
</evidence>
<organism evidence="8 9">
    <name type="scientific">Paraphotobacterium marinum</name>
    <dbReference type="NCBI Taxonomy" id="1755811"/>
    <lineage>
        <taxon>Bacteria</taxon>
        <taxon>Pseudomonadati</taxon>
        <taxon>Pseudomonadota</taxon>
        <taxon>Gammaproteobacteria</taxon>
        <taxon>Vibrionales</taxon>
        <taxon>Vibrionaceae</taxon>
        <taxon>Paraphotobacterium</taxon>
    </lineage>
</organism>
<dbReference type="PANTHER" id="PTHR43141">
    <property type="entry name" value="CYTOCHROME BD2 SUBUNIT II"/>
    <property type="match status" value="1"/>
</dbReference>
<dbReference type="GO" id="GO:0016682">
    <property type="term" value="F:oxidoreductase activity, acting on diphenols and related substances as donors, oxygen as acceptor"/>
    <property type="evidence" value="ECO:0007669"/>
    <property type="project" value="TreeGrafter"/>
</dbReference>
<evidence type="ECO:0000313" key="9">
    <source>
        <dbReference type="Proteomes" id="UP000242175"/>
    </source>
</evidence>
<keyword evidence="3" id="KW-1003">Cell membrane</keyword>
<keyword evidence="9" id="KW-1185">Reference proteome</keyword>
<evidence type="ECO:0000313" key="8">
    <source>
        <dbReference type="EMBL" id="ASK79766.1"/>
    </source>
</evidence>
<dbReference type="GO" id="GO:0009055">
    <property type="term" value="F:electron transfer activity"/>
    <property type="evidence" value="ECO:0007669"/>
    <property type="project" value="TreeGrafter"/>
</dbReference>
<evidence type="ECO:0000256" key="5">
    <source>
        <dbReference type="ARBA" id="ARBA00022989"/>
    </source>
</evidence>
<dbReference type="OrthoDB" id="9776710at2"/>
<feature type="transmembrane region" description="Helical" evidence="7">
    <location>
        <begin position="196"/>
        <end position="216"/>
    </location>
</feature>
<feature type="transmembrane region" description="Helical" evidence="7">
    <location>
        <begin position="261"/>
        <end position="280"/>
    </location>
</feature>
<evidence type="ECO:0000256" key="6">
    <source>
        <dbReference type="ARBA" id="ARBA00023136"/>
    </source>
</evidence>
<accession>A0A220VHP3</accession>
<dbReference type="GO" id="GO:0019646">
    <property type="term" value="P:aerobic electron transport chain"/>
    <property type="evidence" value="ECO:0007669"/>
    <property type="project" value="TreeGrafter"/>
</dbReference>
<dbReference type="GO" id="GO:0070069">
    <property type="term" value="C:cytochrome complex"/>
    <property type="evidence" value="ECO:0007669"/>
    <property type="project" value="TreeGrafter"/>
</dbReference>
<feature type="transmembrane region" description="Helical" evidence="7">
    <location>
        <begin position="157"/>
        <end position="176"/>
    </location>
</feature>
<feature type="transmembrane region" description="Helical" evidence="7">
    <location>
        <begin position="6"/>
        <end position="36"/>
    </location>
</feature>
<protein>
    <recommendedName>
        <fullName evidence="10">Cytochrome d ubiquinol oxidase subunit II</fullName>
    </recommendedName>
</protein>
<evidence type="ECO:0000256" key="7">
    <source>
        <dbReference type="SAM" id="Phobius"/>
    </source>
</evidence>
<reference evidence="8 9" key="1">
    <citation type="journal article" date="2016" name="Int. J. Syst. Evol. Microbiol.">
        <title>Paraphotobacterium marinum gen. nov., sp. nov., a member of the family Vibrionaceae, isolated from surface seawater.</title>
        <authorList>
            <person name="Huang Z."/>
            <person name="Dong C."/>
            <person name="Shao Z."/>
        </authorList>
    </citation>
    <scope>NUCLEOTIDE SEQUENCE [LARGE SCALE GENOMIC DNA]</scope>
    <source>
        <strain evidence="8 9">NSCS20N07D</strain>
    </source>
</reference>
<dbReference type="Proteomes" id="UP000242175">
    <property type="component" value="Chromosome small"/>
</dbReference>
<name>A0A220VHP3_9GAMM</name>
<proteinExistence type="inferred from homology"/>
<evidence type="ECO:0008006" key="10">
    <source>
        <dbReference type="Google" id="ProtNLM"/>
    </source>
</evidence>
<evidence type="ECO:0000256" key="4">
    <source>
        <dbReference type="ARBA" id="ARBA00022692"/>
    </source>
</evidence>